<evidence type="ECO:0000313" key="2">
    <source>
        <dbReference type="Proteomes" id="UP000484076"/>
    </source>
</evidence>
<dbReference type="Proteomes" id="UP000484076">
    <property type="component" value="Unassembled WGS sequence"/>
</dbReference>
<accession>A0A8X8GV44</accession>
<dbReference type="Gene3D" id="3.40.50.1010">
    <property type="entry name" value="5'-nuclease"/>
    <property type="match status" value="1"/>
</dbReference>
<dbReference type="AlphaFoldDB" id="A0A8X8GV44"/>
<evidence type="ECO:0000313" key="1">
    <source>
        <dbReference type="EMBL" id="NUB44898.1"/>
    </source>
</evidence>
<protein>
    <submittedName>
        <fullName evidence="1">NYN domain-containing protein</fullName>
    </submittedName>
</protein>
<dbReference type="RefSeq" id="WP_174539776.1">
    <property type="nucleotide sequence ID" value="NZ_WHUT02000005.1"/>
</dbReference>
<dbReference type="EMBL" id="WHUT02000005">
    <property type="protein sequence ID" value="NUB44898.1"/>
    <property type="molecule type" value="Genomic_DNA"/>
</dbReference>
<comment type="caution">
    <text evidence="1">The sequence shown here is derived from an EMBL/GenBank/DDBJ whole genome shotgun (WGS) entry which is preliminary data.</text>
</comment>
<keyword evidence="2" id="KW-1185">Reference proteome</keyword>
<name>A0A8X8GV44_9RHOB</name>
<reference evidence="1" key="1">
    <citation type="submission" date="2020-05" db="EMBL/GenBank/DDBJ databases">
        <title>Fertoebacter nigrum gen. nov., sp. nov., a new member of the family Rhodobacteraceae.</title>
        <authorList>
            <person name="Szuroczki S."/>
            <person name="Abbaszade G."/>
            <person name="Buni D."/>
            <person name="Schumann P."/>
            <person name="Toth E."/>
        </authorList>
    </citation>
    <scope>NUCLEOTIDE SEQUENCE</scope>
    <source>
        <strain evidence="1">RG-N-1a</strain>
    </source>
</reference>
<gene>
    <name evidence="1" type="ORF">GEU84_010920</name>
</gene>
<sequence>MDGFNLYHALDDLRQPYLKWLSLRRLAEKFSRGHAHEISELVFCTAFFPGDFDKRKRHEAYNAAQAAQGARIVLGHTTKEPMTCRACTSRWDQPREKETDINVALSAYADVARSSVDVIFLVTADTDQAATLRFVRDNFPRIKRVVVTPPGREKSKHLRDLSDANIGLSLGDIDEAILPAMFENPAGKLIVRPAPYAPPSGWVHPHDRPK</sequence>
<proteinExistence type="predicted"/>
<organism evidence="1 2">
    <name type="scientific">Fertoeibacter niger</name>
    <dbReference type="NCBI Taxonomy" id="2656921"/>
    <lineage>
        <taxon>Bacteria</taxon>
        <taxon>Pseudomonadati</taxon>
        <taxon>Pseudomonadota</taxon>
        <taxon>Alphaproteobacteria</taxon>
        <taxon>Rhodobacterales</taxon>
        <taxon>Paracoccaceae</taxon>
        <taxon>Fertoeibacter</taxon>
    </lineage>
</organism>